<feature type="domain" description="Disease resistance N-terminal" evidence="4">
    <location>
        <begin position="6"/>
        <end position="89"/>
    </location>
</feature>
<dbReference type="PANTHER" id="PTHR15140:SF37">
    <property type="entry name" value="UBIQUITIN-LIKE DOMAIN-CONTAINING PROTEIN"/>
    <property type="match status" value="1"/>
</dbReference>
<evidence type="ECO:0000256" key="2">
    <source>
        <dbReference type="ARBA" id="ARBA00022741"/>
    </source>
</evidence>
<feature type="domain" description="Disease resistance R13L4/SHOC-2-like LRR" evidence="5">
    <location>
        <begin position="162"/>
        <end position="422"/>
    </location>
</feature>
<dbReference type="InterPro" id="IPR038005">
    <property type="entry name" value="RX-like_CC"/>
</dbReference>
<sequence>MADIIVDIFMKNLIKLLGHEANLLLKVKGQVCLLQDDLGIMNAFLKDSDGKRNEHHLVREIINQIRDVVLEVEDVIDIYMVKVIKQRRRTLLGRAFHSIGHANLLHDVSNQTTSIKNKIRNIYDNKATFGIGEVESNANEEAEQSLQRRRRNVEEEDVRTKQLRLKSLEMDLQGIQVYPASICKLQFLEVFDLRSSSSESILLPKGIWMMNQLRHLKVSRSLQLPDPAERITGTNPLRNLQVLSALSINQKTTLLIRKSLFPNLRKLHLLHKHNGIRNWTGQEVLELLTSLEDSLPSLRVLKTESLWKFSLNRFDMYPESLTKITNISSIMVPEHFRILGKLPNLRILKLKDVTLNGSGTQRGLIHFVAGEFPKLEVIKMVSVEIVTWEMERDAMPSLQHLVINFCYPLRNLPNELCRLTHLRLIEVSNISKELWNMLKDLNMNNGCKLIMD</sequence>
<evidence type="ECO:0000313" key="7">
    <source>
        <dbReference type="Proteomes" id="UP000813462"/>
    </source>
</evidence>
<dbReference type="Gene3D" id="3.80.10.10">
    <property type="entry name" value="Ribonuclease Inhibitor"/>
    <property type="match status" value="1"/>
</dbReference>
<protein>
    <recommendedName>
        <fullName evidence="8">Rx N-terminal domain-containing protein</fullName>
    </recommendedName>
</protein>
<dbReference type="CDD" id="cd14798">
    <property type="entry name" value="RX-CC_like"/>
    <property type="match status" value="1"/>
</dbReference>
<keyword evidence="3" id="KW-0611">Plant defense</keyword>
<evidence type="ECO:0000313" key="6">
    <source>
        <dbReference type="EMBL" id="KAH7513294.1"/>
    </source>
</evidence>
<evidence type="ECO:0000259" key="4">
    <source>
        <dbReference type="Pfam" id="PF18052"/>
    </source>
</evidence>
<keyword evidence="2" id="KW-0547">Nucleotide-binding</keyword>
<accession>A0A978UEV1</accession>
<dbReference type="InterPro" id="IPR032675">
    <property type="entry name" value="LRR_dom_sf"/>
</dbReference>
<dbReference type="EMBL" id="JAEACU010000012">
    <property type="protein sequence ID" value="KAH7513294.1"/>
    <property type="molecule type" value="Genomic_DNA"/>
</dbReference>
<name>A0A978UEV1_ZIZJJ</name>
<dbReference type="PANTHER" id="PTHR15140">
    <property type="entry name" value="TUBULIN-SPECIFIC CHAPERONE E"/>
    <property type="match status" value="1"/>
</dbReference>
<proteinExistence type="predicted"/>
<dbReference type="SUPFAM" id="SSF52058">
    <property type="entry name" value="L domain-like"/>
    <property type="match status" value="1"/>
</dbReference>
<dbReference type="Pfam" id="PF18052">
    <property type="entry name" value="Rx_N"/>
    <property type="match status" value="1"/>
</dbReference>
<dbReference type="InterPro" id="IPR055414">
    <property type="entry name" value="LRR_R13L4/SHOC2-like"/>
</dbReference>
<comment type="caution">
    <text evidence="6">The sequence shown here is derived from an EMBL/GenBank/DDBJ whole genome shotgun (WGS) entry which is preliminary data.</text>
</comment>
<organism evidence="6 7">
    <name type="scientific">Ziziphus jujuba var. spinosa</name>
    <dbReference type="NCBI Taxonomy" id="714518"/>
    <lineage>
        <taxon>Eukaryota</taxon>
        <taxon>Viridiplantae</taxon>
        <taxon>Streptophyta</taxon>
        <taxon>Embryophyta</taxon>
        <taxon>Tracheophyta</taxon>
        <taxon>Spermatophyta</taxon>
        <taxon>Magnoliopsida</taxon>
        <taxon>eudicotyledons</taxon>
        <taxon>Gunneridae</taxon>
        <taxon>Pentapetalae</taxon>
        <taxon>rosids</taxon>
        <taxon>fabids</taxon>
        <taxon>Rosales</taxon>
        <taxon>Rhamnaceae</taxon>
        <taxon>Paliureae</taxon>
        <taxon>Ziziphus</taxon>
    </lineage>
</organism>
<evidence type="ECO:0000256" key="1">
    <source>
        <dbReference type="ARBA" id="ARBA00022737"/>
    </source>
</evidence>
<evidence type="ECO:0000259" key="5">
    <source>
        <dbReference type="Pfam" id="PF23598"/>
    </source>
</evidence>
<reference evidence="6" key="1">
    <citation type="journal article" date="2021" name="Front. Plant Sci.">
        <title>Chromosome-Scale Genome Assembly for Chinese Sour Jujube and Insights Into Its Genome Evolution and Domestication Signature.</title>
        <authorList>
            <person name="Shen L.-Y."/>
            <person name="Luo H."/>
            <person name="Wang X.-L."/>
            <person name="Wang X.-M."/>
            <person name="Qiu X.-J."/>
            <person name="Liu H."/>
            <person name="Zhou S.-S."/>
            <person name="Jia K.-H."/>
            <person name="Nie S."/>
            <person name="Bao Y.-T."/>
            <person name="Zhang R.-G."/>
            <person name="Yun Q.-Z."/>
            <person name="Chai Y.-H."/>
            <person name="Lu J.-Y."/>
            <person name="Li Y."/>
            <person name="Zhao S.-W."/>
            <person name="Mao J.-F."/>
            <person name="Jia S.-G."/>
            <person name="Mao Y.-M."/>
        </authorList>
    </citation>
    <scope>NUCLEOTIDE SEQUENCE</scope>
    <source>
        <strain evidence="6">AT0</strain>
        <tissue evidence="6">Leaf</tissue>
    </source>
</reference>
<evidence type="ECO:0000256" key="3">
    <source>
        <dbReference type="ARBA" id="ARBA00022821"/>
    </source>
</evidence>
<keyword evidence="1" id="KW-0677">Repeat</keyword>
<gene>
    <name evidence="6" type="ORF">FEM48_Zijuj12G0184900</name>
</gene>
<dbReference type="GO" id="GO:0006952">
    <property type="term" value="P:defense response"/>
    <property type="evidence" value="ECO:0007669"/>
    <property type="project" value="UniProtKB-KW"/>
</dbReference>
<dbReference type="GO" id="GO:0000166">
    <property type="term" value="F:nucleotide binding"/>
    <property type="evidence" value="ECO:0007669"/>
    <property type="project" value="UniProtKB-KW"/>
</dbReference>
<dbReference type="Pfam" id="PF23598">
    <property type="entry name" value="LRR_14"/>
    <property type="match status" value="1"/>
</dbReference>
<dbReference type="Proteomes" id="UP000813462">
    <property type="component" value="Unassembled WGS sequence"/>
</dbReference>
<dbReference type="Gene3D" id="1.20.5.4130">
    <property type="match status" value="1"/>
</dbReference>
<dbReference type="InterPro" id="IPR041118">
    <property type="entry name" value="Rx_N"/>
</dbReference>
<evidence type="ECO:0008006" key="8">
    <source>
        <dbReference type="Google" id="ProtNLM"/>
    </source>
</evidence>
<dbReference type="AlphaFoldDB" id="A0A978UEV1"/>